<organism evidence="2 3">
    <name type="scientific">Hypocrea atroviridis (strain ATCC 20476 / IMI 206040)</name>
    <name type="common">Trichoderma atroviride</name>
    <dbReference type="NCBI Taxonomy" id="452589"/>
    <lineage>
        <taxon>Eukaryota</taxon>
        <taxon>Fungi</taxon>
        <taxon>Dikarya</taxon>
        <taxon>Ascomycota</taxon>
        <taxon>Pezizomycotina</taxon>
        <taxon>Sordariomycetes</taxon>
        <taxon>Hypocreomycetidae</taxon>
        <taxon>Hypocreales</taxon>
        <taxon>Hypocreaceae</taxon>
        <taxon>Trichoderma</taxon>
    </lineage>
</organism>
<gene>
    <name evidence="2" type="ORF">TRIATDRAFT_54132</name>
</gene>
<dbReference type="PANTHER" id="PTHR46082">
    <property type="entry name" value="ATP/GTP-BINDING PROTEIN-RELATED"/>
    <property type="match status" value="1"/>
</dbReference>
<dbReference type="Gene3D" id="3.40.50.1580">
    <property type="entry name" value="Nucleoside phosphorylase domain"/>
    <property type="match status" value="1"/>
</dbReference>
<proteinExistence type="predicted"/>
<sequence length="379" mass="41812">MPLSSAFPSTTDPVPTYNRPAHRRDFQIAIICALPLEFDAAILLVDEFWDQNDRQYGRTSGDKNTYRNGRIGIHNVVLMLLPNMGKTAVAGSAANLRTSYPNLKLALLVGVCGGVPFPGTYEALLGDVVISEAIVQYDFGRRYPGEFIPNETAETIPSAPNKDIRTFLAYFQSDTGKDELRRNAANHLQALQNAASIKNYRCSFRYPGPAEDKLFAATHLHKHQKQSSCDFCCGEFDKFCSKAAEASCAELGCDESQLVPRQRLERKRNLHWEEAPGPDVFIGRVASADMVMKSGGHRDQIAKRYNVIAFEMEGAGLWDEAPCIVVKGICDYADSHKNDIWQPFAAATAAAAAKAMLGRYTPTDHLELSVHGTGKSKVY</sequence>
<dbReference type="GO" id="GO:0003824">
    <property type="term" value="F:catalytic activity"/>
    <property type="evidence" value="ECO:0007669"/>
    <property type="project" value="InterPro"/>
</dbReference>
<dbReference type="InterPro" id="IPR053137">
    <property type="entry name" value="NLR-like"/>
</dbReference>
<keyword evidence="3" id="KW-1185">Reference proteome</keyword>
<name>G9NKL2_HYPAI</name>
<evidence type="ECO:0000259" key="1">
    <source>
        <dbReference type="Pfam" id="PF01048"/>
    </source>
</evidence>
<dbReference type="SUPFAM" id="SSF53167">
    <property type="entry name" value="Purine and uridine phosphorylases"/>
    <property type="match status" value="1"/>
</dbReference>
<accession>G9NKL2</accession>
<evidence type="ECO:0000313" key="3">
    <source>
        <dbReference type="Proteomes" id="UP000005426"/>
    </source>
</evidence>
<dbReference type="Proteomes" id="UP000005426">
    <property type="component" value="Unassembled WGS sequence"/>
</dbReference>
<dbReference type="InterPro" id="IPR000845">
    <property type="entry name" value="Nucleoside_phosphorylase_d"/>
</dbReference>
<dbReference type="Pfam" id="PF01048">
    <property type="entry name" value="PNP_UDP_1"/>
    <property type="match status" value="1"/>
</dbReference>
<protein>
    <recommendedName>
        <fullName evidence="1">Nucleoside phosphorylase domain-containing protein</fullName>
    </recommendedName>
</protein>
<dbReference type="OMA" id="DEAPCIV"/>
<dbReference type="GO" id="GO:0009116">
    <property type="term" value="P:nucleoside metabolic process"/>
    <property type="evidence" value="ECO:0007669"/>
    <property type="project" value="InterPro"/>
</dbReference>
<dbReference type="STRING" id="452589.G9NKL2"/>
<dbReference type="OrthoDB" id="20872at2759"/>
<dbReference type="EMBL" id="ABDG02000018">
    <property type="protein sequence ID" value="EHK48435.1"/>
    <property type="molecule type" value="Genomic_DNA"/>
</dbReference>
<dbReference type="InterPro" id="IPR035994">
    <property type="entry name" value="Nucleoside_phosphorylase_sf"/>
</dbReference>
<reference evidence="2 3" key="1">
    <citation type="journal article" date="2011" name="Genome Biol.">
        <title>Comparative genome sequence analysis underscores mycoparasitism as the ancestral life style of Trichoderma.</title>
        <authorList>
            <person name="Kubicek C.P."/>
            <person name="Herrera-Estrella A."/>
            <person name="Seidl-Seiboth V."/>
            <person name="Martinez D.A."/>
            <person name="Druzhinina I.S."/>
            <person name="Thon M."/>
            <person name="Zeilinger S."/>
            <person name="Casas-Flores S."/>
            <person name="Horwitz B.A."/>
            <person name="Mukherjee P.K."/>
            <person name="Mukherjee M."/>
            <person name="Kredics L."/>
            <person name="Alcaraz L.D."/>
            <person name="Aerts A."/>
            <person name="Antal Z."/>
            <person name="Atanasova L."/>
            <person name="Cervantes-Badillo M.G."/>
            <person name="Challacombe J."/>
            <person name="Chertkov O."/>
            <person name="McCluskey K."/>
            <person name="Coulpier F."/>
            <person name="Deshpande N."/>
            <person name="von Doehren H."/>
            <person name="Ebbole D.J."/>
            <person name="Esquivel-Naranjo E.U."/>
            <person name="Fekete E."/>
            <person name="Flipphi M."/>
            <person name="Glaser F."/>
            <person name="Gomez-Rodriguez E.Y."/>
            <person name="Gruber S."/>
            <person name="Han C."/>
            <person name="Henrissat B."/>
            <person name="Hermosa R."/>
            <person name="Hernandez-Onate M."/>
            <person name="Karaffa L."/>
            <person name="Kosti I."/>
            <person name="Le Crom S."/>
            <person name="Lindquist E."/>
            <person name="Lucas S."/>
            <person name="Luebeck M."/>
            <person name="Luebeck P.S."/>
            <person name="Margeot A."/>
            <person name="Metz B."/>
            <person name="Misra M."/>
            <person name="Nevalainen H."/>
            <person name="Omann M."/>
            <person name="Packer N."/>
            <person name="Perrone G."/>
            <person name="Uresti-Rivera E.E."/>
            <person name="Salamov A."/>
            <person name="Schmoll M."/>
            <person name="Seiboth B."/>
            <person name="Shapiro H."/>
            <person name="Sukno S."/>
            <person name="Tamayo-Ramos J.A."/>
            <person name="Tisch D."/>
            <person name="Wiest A."/>
            <person name="Wilkinson H.H."/>
            <person name="Zhang M."/>
            <person name="Coutinho P.M."/>
            <person name="Kenerley C.M."/>
            <person name="Monte E."/>
            <person name="Baker S.E."/>
            <person name="Grigoriev I.V."/>
        </authorList>
    </citation>
    <scope>NUCLEOTIDE SEQUENCE [LARGE SCALE GENOMIC DNA]</scope>
    <source>
        <strain evidence="3">ATCC 20476 / IMI 206040</strain>
    </source>
</reference>
<dbReference type="AlphaFoldDB" id="G9NKL2"/>
<dbReference type="PANTHER" id="PTHR46082:SF6">
    <property type="entry name" value="AAA+ ATPASE DOMAIN-CONTAINING PROTEIN-RELATED"/>
    <property type="match status" value="1"/>
</dbReference>
<comment type="caution">
    <text evidence="2">The sequence shown here is derived from an EMBL/GenBank/DDBJ whole genome shotgun (WGS) entry which is preliminary data.</text>
</comment>
<feature type="domain" description="Nucleoside phosphorylase" evidence="1">
    <location>
        <begin position="28"/>
        <end position="341"/>
    </location>
</feature>
<dbReference type="eggNOG" id="ENOG502TCVA">
    <property type="taxonomic scope" value="Eukaryota"/>
</dbReference>
<dbReference type="HOGENOM" id="CLU_000288_34_22_1"/>
<evidence type="ECO:0000313" key="2">
    <source>
        <dbReference type="EMBL" id="EHK48435.1"/>
    </source>
</evidence>